<accession>A0ABN4TNL7</accession>
<keyword evidence="1" id="KW-1133">Transmembrane helix</keyword>
<organism evidence="3 4">
    <name type="scientific">Cupriavidus malaysiensis</name>
    <dbReference type="NCBI Taxonomy" id="367825"/>
    <lineage>
        <taxon>Bacteria</taxon>
        <taxon>Pseudomonadati</taxon>
        <taxon>Pseudomonadota</taxon>
        <taxon>Betaproteobacteria</taxon>
        <taxon>Burkholderiales</taxon>
        <taxon>Burkholderiaceae</taxon>
        <taxon>Cupriavidus</taxon>
    </lineage>
</organism>
<protein>
    <recommendedName>
        <fullName evidence="5">DUF3325 domain-containing protein</fullName>
    </recommendedName>
</protein>
<feature type="signal peptide" evidence="2">
    <location>
        <begin position="1"/>
        <end position="19"/>
    </location>
</feature>
<evidence type="ECO:0000256" key="1">
    <source>
        <dbReference type="SAM" id="Phobius"/>
    </source>
</evidence>
<keyword evidence="1" id="KW-0472">Membrane</keyword>
<dbReference type="EMBL" id="CP017754">
    <property type="protein sequence ID" value="AOZ06593.1"/>
    <property type="molecule type" value="Genomic_DNA"/>
</dbReference>
<evidence type="ECO:0008006" key="5">
    <source>
        <dbReference type="Google" id="ProtNLM"/>
    </source>
</evidence>
<gene>
    <name evidence="3" type="ORF">BKK80_12795</name>
</gene>
<reference evidence="3 4" key="1">
    <citation type="submission" date="2016-10" db="EMBL/GenBank/DDBJ databases">
        <title>Complete genome sequences of three Cupriavidus strains isolated from various Malaysian environments.</title>
        <authorList>
            <person name="Abdullah A.A.-A."/>
            <person name="Shafie N.A.H."/>
            <person name="Lau N.S."/>
        </authorList>
    </citation>
    <scope>NUCLEOTIDE SEQUENCE [LARGE SCALE GENOMIC DNA]</scope>
    <source>
        <strain evidence="3 4">USMAA1020</strain>
    </source>
</reference>
<evidence type="ECO:0000313" key="3">
    <source>
        <dbReference type="EMBL" id="AOZ06593.1"/>
    </source>
</evidence>
<dbReference type="Proteomes" id="UP000177515">
    <property type="component" value="Chromosome 1"/>
</dbReference>
<feature type="chain" id="PRO_5046929606" description="DUF3325 domain-containing protein" evidence="2">
    <location>
        <begin position="20"/>
        <end position="107"/>
    </location>
</feature>
<sequence length="107" mass="11199">MLALAALCCLAAACCLYLAAPNQLLLPPSASPAAARRRHRAGLVLGTLLALLGLVLWRQALGWPAAVSATLVAVPCSLSLCPFFGAYAFSRRQHGLPARRAHARGRA</sequence>
<keyword evidence="4" id="KW-1185">Reference proteome</keyword>
<name>A0ABN4TNL7_9BURK</name>
<proteinExistence type="predicted"/>
<evidence type="ECO:0000256" key="2">
    <source>
        <dbReference type="SAM" id="SignalP"/>
    </source>
</evidence>
<dbReference type="RefSeq" id="WP_071069701.1">
    <property type="nucleotide sequence ID" value="NZ_CP017754.1"/>
</dbReference>
<feature type="transmembrane region" description="Helical" evidence="1">
    <location>
        <begin position="69"/>
        <end position="89"/>
    </location>
</feature>
<feature type="transmembrane region" description="Helical" evidence="1">
    <location>
        <begin position="39"/>
        <end position="57"/>
    </location>
</feature>
<keyword evidence="2" id="KW-0732">Signal</keyword>
<evidence type="ECO:0000313" key="4">
    <source>
        <dbReference type="Proteomes" id="UP000177515"/>
    </source>
</evidence>
<keyword evidence="1" id="KW-0812">Transmembrane</keyword>